<dbReference type="InterPro" id="IPR008884">
    <property type="entry name" value="TylF_MeTrfase"/>
</dbReference>
<feature type="non-terminal residue" evidence="1">
    <location>
        <position position="151"/>
    </location>
</feature>
<reference evidence="1" key="1">
    <citation type="submission" date="2018-05" db="EMBL/GenBank/DDBJ databases">
        <authorList>
            <person name="Lanie J.A."/>
            <person name="Ng W.-L."/>
            <person name="Kazmierczak K.M."/>
            <person name="Andrzejewski T.M."/>
            <person name="Davidsen T.M."/>
            <person name="Wayne K.J."/>
            <person name="Tettelin H."/>
            <person name="Glass J.I."/>
            <person name="Rusch D."/>
            <person name="Podicherti R."/>
            <person name="Tsui H.-C.T."/>
            <person name="Winkler M.E."/>
        </authorList>
    </citation>
    <scope>NUCLEOTIDE SEQUENCE</scope>
</reference>
<sequence>MVDLSGDTSLKTQFAGTESKFWDGLAPTWKFKVGRFFERLIFGAVRRFLFFLAKVYFNFQVDSSKHSIIIPEFTYSPWLADKNFQKIWPSLRKNTRVDEYKAYSLWKLIEQVKHLEGDVIEVGVWRGGSGCLLAYKCKQEKIGAKVYLCDT</sequence>
<protein>
    <recommendedName>
        <fullName evidence="2">Macrocin O-methyltransferase</fullName>
    </recommendedName>
</protein>
<organism evidence="1">
    <name type="scientific">marine metagenome</name>
    <dbReference type="NCBI Taxonomy" id="408172"/>
    <lineage>
        <taxon>unclassified sequences</taxon>
        <taxon>metagenomes</taxon>
        <taxon>ecological metagenomes</taxon>
    </lineage>
</organism>
<gene>
    <name evidence="1" type="ORF">METZ01_LOCUS257239</name>
</gene>
<dbReference type="InterPro" id="IPR029063">
    <property type="entry name" value="SAM-dependent_MTases_sf"/>
</dbReference>
<dbReference type="EMBL" id="UINC01070324">
    <property type="protein sequence ID" value="SVC04385.1"/>
    <property type="molecule type" value="Genomic_DNA"/>
</dbReference>
<name>A0A382IYG1_9ZZZZ</name>
<evidence type="ECO:0008006" key="2">
    <source>
        <dbReference type="Google" id="ProtNLM"/>
    </source>
</evidence>
<dbReference type="AlphaFoldDB" id="A0A382IYG1"/>
<proteinExistence type="predicted"/>
<dbReference type="Gene3D" id="3.40.50.150">
    <property type="entry name" value="Vaccinia Virus protein VP39"/>
    <property type="match status" value="1"/>
</dbReference>
<evidence type="ECO:0000313" key="1">
    <source>
        <dbReference type="EMBL" id="SVC04385.1"/>
    </source>
</evidence>
<dbReference type="Pfam" id="PF05711">
    <property type="entry name" value="TylF"/>
    <property type="match status" value="1"/>
</dbReference>
<accession>A0A382IYG1</accession>